<dbReference type="EMBL" id="JAUSWL010000028">
    <property type="protein sequence ID" value="MDQ0547511.1"/>
    <property type="molecule type" value="Genomic_DNA"/>
</dbReference>
<evidence type="ECO:0000313" key="1">
    <source>
        <dbReference type="EMBL" id="MDQ0547511.1"/>
    </source>
</evidence>
<sequence>MTAFRFDDSNITWRTLDWLENIAFFVYKVDEENRIVDVIFKFAANRRVMLHQHRCPYNTLVMQGELRFYRPNGELKEIRYPGSFVSGVADGEPHTEGGGDEDAIVFFSNRNIKDVLYEFLDEDGNSAQILGIADFRAQLDDQIATGAFEKVTARTA</sequence>
<dbReference type="Gene3D" id="2.60.120.10">
    <property type="entry name" value="Jelly Rolls"/>
    <property type="match status" value="1"/>
</dbReference>
<comment type="caution">
    <text evidence="1">The sequence shown here is derived from an EMBL/GenBank/DDBJ whole genome shotgun (WGS) entry which is preliminary data.</text>
</comment>
<proteinExistence type="predicted"/>
<protein>
    <recommendedName>
        <fullName evidence="3">ChrR-like cupin domain-containing protein</fullName>
    </recommendedName>
</protein>
<dbReference type="AlphaFoldDB" id="A0AAJ1TV36"/>
<dbReference type="Proteomes" id="UP001223420">
    <property type="component" value="Unassembled WGS sequence"/>
</dbReference>
<accession>A0AAJ1TV36</accession>
<dbReference type="InterPro" id="IPR011051">
    <property type="entry name" value="RmlC_Cupin_sf"/>
</dbReference>
<dbReference type="SUPFAM" id="SSF51182">
    <property type="entry name" value="RmlC-like cupins"/>
    <property type="match status" value="1"/>
</dbReference>
<reference evidence="1" key="1">
    <citation type="submission" date="2023-07" db="EMBL/GenBank/DDBJ databases">
        <title>Genomic Encyclopedia of Type Strains, Phase IV (KMG-IV): sequencing the most valuable type-strain genomes for metagenomic binning, comparative biology and taxonomic classification.</title>
        <authorList>
            <person name="Goeker M."/>
        </authorList>
    </citation>
    <scope>NUCLEOTIDE SEQUENCE</scope>
    <source>
        <strain evidence="1">DSM 19569</strain>
    </source>
</reference>
<dbReference type="RefSeq" id="WP_230368524.1">
    <property type="nucleotide sequence ID" value="NZ_JAJALK010000032.1"/>
</dbReference>
<organism evidence="1 2">
    <name type="scientific">Methylobacterium brachiatum</name>
    <dbReference type="NCBI Taxonomy" id="269660"/>
    <lineage>
        <taxon>Bacteria</taxon>
        <taxon>Pseudomonadati</taxon>
        <taxon>Pseudomonadota</taxon>
        <taxon>Alphaproteobacteria</taxon>
        <taxon>Hyphomicrobiales</taxon>
        <taxon>Methylobacteriaceae</taxon>
        <taxon>Methylobacterium</taxon>
    </lineage>
</organism>
<gene>
    <name evidence="1" type="ORF">QO001_006470</name>
</gene>
<dbReference type="InterPro" id="IPR014710">
    <property type="entry name" value="RmlC-like_jellyroll"/>
</dbReference>
<evidence type="ECO:0000313" key="2">
    <source>
        <dbReference type="Proteomes" id="UP001223420"/>
    </source>
</evidence>
<name>A0AAJ1TV36_9HYPH</name>
<evidence type="ECO:0008006" key="3">
    <source>
        <dbReference type="Google" id="ProtNLM"/>
    </source>
</evidence>